<comment type="similarity">
    <text evidence="7">Belongs to the binding-protein-dependent transport system permease family.</text>
</comment>
<dbReference type="KEGG" id="nmg:Nmag_3872"/>
<dbReference type="OrthoDB" id="45815at2157"/>
<reference evidence="10 12" key="3">
    <citation type="journal article" date="2014" name="PLoS Genet.">
        <title>Phylogenetically driven sequencing of extremely halophilic archaea reveals strategies for static and dynamic osmo-response.</title>
        <authorList>
            <person name="Becker E.A."/>
            <person name="Seitzer P.M."/>
            <person name="Tritt A."/>
            <person name="Larsen D."/>
            <person name="Krusor M."/>
            <person name="Yao A.I."/>
            <person name="Wu D."/>
            <person name="Madern D."/>
            <person name="Eisen J.A."/>
            <person name="Darling A.E."/>
            <person name="Facciotti M.T."/>
        </authorList>
    </citation>
    <scope>NUCLEOTIDE SEQUENCE [LARGE SCALE GENOMIC DNA]</scope>
    <source>
        <strain evidence="12">ATCC 43099 / DSM 3394 / CCM 3739 / CIP 104546 / IAM 13178 / JCM 8861 / NBRC 102185 / NCIMB 2190 / MS3</strain>
        <strain evidence="10">MS-3</strain>
    </source>
</reference>
<keyword evidence="9" id="KW-0614">Plasmid</keyword>
<dbReference type="RefSeq" id="WP_004214389.1">
    <property type="nucleotide sequence ID" value="NC_013923.1"/>
</dbReference>
<dbReference type="PANTHER" id="PTHR43005">
    <property type="entry name" value="BLR7065 PROTEIN"/>
    <property type="match status" value="1"/>
</dbReference>
<geneLocation type="plasmid" evidence="9 11">
    <name>pNMAG01</name>
</geneLocation>
<organism evidence="9 11">
    <name type="scientific">Natrialba magadii (strain ATCC 43099 / DSM 3394 / CCM 3739 / CIP 104546 / IAM 13178 / JCM 8861 / NBRC 102185 / NCIMB 2190 / MS3)</name>
    <name type="common">Natronobacterium magadii</name>
    <dbReference type="NCBI Taxonomy" id="547559"/>
    <lineage>
        <taxon>Archaea</taxon>
        <taxon>Methanobacteriati</taxon>
        <taxon>Methanobacteriota</taxon>
        <taxon>Stenosarchaea group</taxon>
        <taxon>Halobacteria</taxon>
        <taxon>Halobacteriales</taxon>
        <taxon>Natrialbaceae</taxon>
        <taxon>Natrialba</taxon>
    </lineage>
</organism>
<evidence type="ECO:0000313" key="11">
    <source>
        <dbReference type="Proteomes" id="UP000001879"/>
    </source>
</evidence>
<dbReference type="GeneID" id="8826742"/>
<keyword evidence="6 7" id="KW-0472">Membrane</keyword>
<dbReference type="Gene3D" id="1.10.3720.10">
    <property type="entry name" value="MetI-like"/>
    <property type="match status" value="1"/>
</dbReference>
<evidence type="ECO:0000256" key="2">
    <source>
        <dbReference type="ARBA" id="ARBA00022448"/>
    </source>
</evidence>
<feature type="domain" description="ABC transmembrane type-1" evidence="8">
    <location>
        <begin position="90"/>
        <end position="306"/>
    </location>
</feature>
<evidence type="ECO:0000256" key="4">
    <source>
        <dbReference type="ARBA" id="ARBA00022692"/>
    </source>
</evidence>
<evidence type="ECO:0000313" key="12">
    <source>
        <dbReference type="Proteomes" id="UP000011543"/>
    </source>
</evidence>
<name>D3T1F4_NATMM</name>
<feature type="transmembrane region" description="Helical" evidence="7">
    <location>
        <begin position="177"/>
        <end position="202"/>
    </location>
</feature>
<feature type="transmembrane region" description="Helical" evidence="7">
    <location>
        <begin position="223"/>
        <end position="246"/>
    </location>
</feature>
<feature type="transmembrane region" description="Helical" evidence="7">
    <location>
        <begin position="286"/>
        <end position="305"/>
    </location>
</feature>
<keyword evidence="3" id="KW-1003">Cell membrane</keyword>
<dbReference type="EMBL" id="CP001933">
    <property type="protein sequence ID" value="ADD07413.1"/>
    <property type="molecule type" value="Genomic_DNA"/>
</dbReference>
<reference evidence="9 11" key="2">
    <citation type="journal article" date="2012" name="BMC Genomics">
        <title>A comparative genomics perspective on the genetic content of the alkaliphilic haloarchaeon Natrialba magadii ATCC 43099T.</title>
        <authorList>
            <person name="Siddaramappa S."/>
            <person name="Challacombe J.F."/>
            <person name="Decastro R.E."/>
            <person name="Pfeiffer F."/>
            <person name="Sastre D.E."/>
            <person name="Gimenez M.I."/>
            <person name="Paggi R.A."/>
            <person name="Detter J.C."/>
            <person name="Davenport K.W."/>
            <person name="Goodwin L.A."/>
            <person name="Kyrpides N."/>
            <person name="Tapia R."/>
            <person name="Pitluck S."/>
            <person name="Lucas S."/>
            <person name="Woyke T."/>
            <person name="Maupin-Furlow J.A."/>
        </authorList>
    </citation>
    <scope>NUCLEOTIDE SEQUENCE [LARGE SCALE GENOMIC DNA]</scope>
    <source>
        <strain evidence="9">ATCC 43099</strain>
        <strain evidence="11">ATCC 43099 / DSM 3394 / CCM 3739 / CIP 104546 / IAM 13178 / JCM 8861 / NBRC 102185 / NCIMB 2190 / MS3</strain>
    </source>
</reference>
<evidence type="ECO:0000256" key="3">
    <source>
        <dbReference type="ARBA" id="ARBA00022475"/>
    </source>
</evidence>
<reference evidence="9" key="4">
    <citation type="submission" date="2016-09" db="EMBL/GenBank/DDBJ databases">
        <authorList>
            <person name="Pfeiffer F."/>
        </authorList>
    </citation>
    <scope>NUCLEOTIDE SEQUENCE</scope>
    <source>
        <strain evidence="9">ATCC 43099</strain>
        <plasmid evidence="9">pNMAG01</plasmid>
    </source>
</reference>
<feature type="transmembrane region" description="Helical" evidence="7">
    <location>
        <begin position="94"/>
        <end position="115"/>
    </location>
</feature>
<reference evidence="11" key="1">
    <citation type="submission" date="2010-02" db="EMBL/GenBank/DDBJ databases">
        <title>Complete sequence of plasmid 1 of Natrialba magadii ATCC 43099.</title>
        <authorList>
            <consortium name="US DOE Joint Genome Institute"/>
            <person name="Lucas S."/>
            <person name="Copeland A."/>
            <person name="Lapidus A."/>
            <person name="Cheng J.-F."/>
            <person name="Bruce D."/>
            <person name="Goodwin L."/>
            <person name="Pitluck S."/>
            <person name="Davenport K."/>
            <person name="Saunders E."/>
            <person name="Detter J.C."/>
            <person name="Han C."/>
            <person name="Tapia R."/>
            <person name="Land M."/>
            <person name="Hauser L."/>
            <person name="Kyrpides N."/>
            <person name="Mikhailova N."/>
            <person name="De Castro R.E."/>
            <person name="Maupin-Furlow J.A."/>
            <person name="Woyke T."/>
        </authorList>
    </citation>
    <scope>NUCLEOTIDE SEQUENCE [LARGE SCALE GENOMIC DNA]</scope>
    <source>
        <strain evidence="11">ATCC 43099 / DSM 3394 / CCM 3739 / CIP 104546 / IAM 13178 / JCM 8861 / NBRC 102185 / NCIMB 2190 / MS3</strain>
        <plasmid evidence="11">pNMAG01</plasmid>
    </source>
</reference>
<dbReference type="InterPro" id="IPR000515">
    <property type="entry name" value="MetI-like"/>
</dbReference>
<proteinExistence type="inferred from homology"/>
<dbReference type="GO" id="GO:0055085">
    <property type="term" value="P:transmembrane transport"/>
    <property type="evidence" value="ECO:0007669"/>
    <property type="project" value="InterPro"/>
</dbReference>
<keyword evidence="5 7" id="KW-1133">Transmembrane helix</keyword>
<gene>
    <name evidence="9" type="ordered locus">Nmag_3872</name>
    <name evidence="10" type="ORF">C500_04074</name>
</gene>
<dbReference type="AlphaFoldDB" id="D3T1F4"/>
<protein>
    <submittedName>
        <fullName evidence="9">ABC-type transport system permease protein (Probable substrate sugar)</fullName>
    </submittedName>
    <submittedName>
        <fullName evidence="10">Binding-protein-dependent transport system inner membrane protein</fullName>
    </submittedName>
</protein>
<dbReference type="PANTHER" id="PTHR43005:SF1">
    <property type="entry name" value="SPERMIDINE_PUTRESCINE TRANSPORT SYSTEM PERMEASE PROTEIN"/>
    <property type="match status" value="1"/>
</dbReference>
<dbReference type="InterPro" id="IPR035906">
    <property type="entry name" value="MetI-like_sf"/>
</dbReference>
<dbReference type="PROSITE" id="PS50928">
    <property type="entry name" value="ABC_TM1"/>
    <property type="match status" value="1"/>
</dbReference>
<dbReference type="Pfam" id="PF00528">
    <property type="entry name" value="BPD_transp_1"/>
    <property type="match status" value="1"/>
</dbReference>
<feature type="transmembrane region" description="Helical" evidence="7">
    <location>
        <begin position="127"/>
        <end position="148"/>
    </location>
</feature>
<dbReference type="CDD" id="cd06261">
    <property type="entry name" value="TM_PBP2"/>
    <property type="match status" value="1"/>
</dbReference>
<keyword evidence="2 7" id="KW-0813">Transport</keyword>
<dbReference type="PATRIC" id="fig|547559.17.peg.778"/>
<dbReference type="EMBL" id="AOHS01000017">
    <property type="protein sequence ID" value="ELY32223.1"/>
    <property type="molecule type" value="Genomic_DNA"/>
</dbReference>
<sequence>MSYASDFITTAKREFRYLARREFDELQENTVGILLVLPLVATLVALYLYPTVQAIIYSLQDISIFLGDSEVVGLANYIDLLRSGTFYNALWNGVIYTAGSVFLTVVVGVATGLLLNRTFTGERIATGLILVPYMVPTVAAVILFRWMLDGLYGVGNYALVVSTLIDEPIAWLASTRYAMPALILISGWRLYPFVTMLVLAKLQTIPKSYYESARLMGASRWEMFRYITLPQLRGVLFVAILLRLVWTFNLFDIIWLGTQGGPGNATETLPIMAYRLTFIGNDLGEGASVAVVTFLVLAVIVYGYFRLYGTTEEPR</sequence>
<evidence type="ECO:0000256" key="5">
    <source>
        <dbReference type="ARBA" id="ARBA00022989"/>
    </source>
</evidence>
<evidence type="ECO:0000313" key="10">
    <source>
        <dbReference type="EMBL" id="ELY32223.1"/>
    </source>
</evidence>
<evidence type="ECO:0000256" key="7">
    <source>
        <dbReference type="RuleBase" id="RU363032"/>
    </source>
</evidence>
<evidence type="ECO:0000259" key="8">
    <source>
        <dbReference type="PROSITE" id="PS50928"/>
    </source>
</evidence>
<keyword evidence="11" id="KW-1185">Reference proteome</keyword>
<dbReference type="Proteomes" id="UP000001879">
    <property type="component" value="Plasmid pNMAG01"/>
</dbReference>
<accession>D3T1F4</accession>
<keyword evidence="4 7" id="KW-0812">Transmembrane</keyword>
<dbReference type="GO" id="GO:0005886">
    <property type="term" value="C:plasma membrane"/>
    <property type="evidence" value="ECO:0007669"/>
    <property type="project" value="UniProtKB-SubCell"/>
</dbReference>
<feature type="transmembrane region" description="Helical" evidence="7">
    <location>
        <begin position="30"/>
        <end position="49"/>
    </location>
</feature>
<evidence type="ECO:0000256" key="1">
    <source>
        <dbReference type="ARBA" id="ARBA00004651"/>
    </source>
</evidence>
<evidence type="ECO:0000313" key="9">
    <source>
        <dbReference type="EMBL" id="ADD07413.1"/>
    </source>
</evidence>
<dbReference type="HOGENOM" id="CLU_016047_0_3_2"/>
<dbReference type="SUPFAM" id="SSF161098">
    <property type="entry name" value="MetI-like"/>
    <property type="match status" value="1"/>
</dbReference>
<dbReference type="Proteomes" id="UP000011543">
    <property type="component" value="Unassembled WGS sequence"/>
</dbReference>
<comment type="subcellular location">
    <subcellularLocation>
        <location evidence="1 7">Cell membrane</location>
        <topology evidence="1 7">Multi-pass membrane protein</topology>
    </subcellularLocation>
</comment>
<evidence type="ECO:0000256" key="6">
    <source>
        <dbReference type="ARBA" id="ARBA00023136"/>
    </source>
</evidence>